<keyword evidence="1" id="KW-0378">Hydrolase</keyword>
<evidence type="ECO:0000313" key="3">
    <source>
        <dbReference type="EMBL" id="GGB42164.1"/>
    </source>
</evidence>
<dbReference type="PIRSF" id="PIRSF031982">
    <property type="entry name" value="UCP031982_abhydr"/>
    <property type="match status" value="1"/>
</dbReference>
<dbReference type="PANTHER" id="PTHR22946:SF9">
    <property type="entry name" value="POLYKETIDE TRANSFERASE AF380"/>
    <property type="match status" value="1"/>
</dbReference>
<evidence type="ECO:0008006" key="5">
    <source>
        <dbReference type="Google" id="ProtNLM"/>
    </source>
</evidence>
<dbReference type="SUPFAM" id="SSF53474">
    <property type="entry name" value="alpha/beta-Hydrolases"/>
    <property type="match status" value="1"/>
</dbReference>
<dbReference type="PANTHER" id="PTHR22946">
    <property type="entry name" value="DIENELACTONE HYDROLASE DOMAIN-CONTAINING PROTEIN-RELATED"/>
    <property type="match status" value="1"/>
</dbReference>
<evidence type="ECO:0000256" key="2">
    <source>
        <dbReference type="SAM" id="SignalP"/>
    </source>
</evidence>
<dbReference type="RefSeq" id="WP_188578192.1">
    <property type="nucleotide sequence ID" value="NZ_BMDZ01000026.1"/>
</dbReference>
<comment type="caution">
    <text evidence="3">The sequence shown here is derived from an EMBL/GenBank/DDBJ whole genome shotgun (WGS) entry which is preliminary data.</text>
</comment>
<keyword evidence="4" id="KW-1185">Reference proteome</keyword>
<dbReference type="Gene3D" id="3.40.50.1820">
    <property type="entry name" value="alpha/beta hydrolase"/>
    <property type="match status" value="1"/>
</dbReference>
<sequence length="336" mass="34376">MRLRVRRRPALAGMLMAAAGLLAMISGAAADVGYAEALVTDPVTDAPAPVMIWYPTDAPAAPVRRGPFEMTVAVDAEPAAGRHGLVVFSHGSGGAPLAHHGTAEALAAAGWIVAAPMHPGDDVRNASGAGSAAVFVGRVRTLQAVIDRMLGDPRFAGHVDAGRIAAVGYSAGGAAVLALAGAPADAANAVAFCAAHGDEDTLCGRYGVRPDLVAEASRIGPVPADDRLDLVIALMPATSWFADDALAHLQIPVRIMTSQHDEMLPPPLHGERLAAGSDGAVPIEVMVGAGHFFPLGVLPDELAGSDVARDPAGLDRAAAIARLNSWLIRTLDDAIR</sequence>
<name>A0ABQ1IHR6_9PROT</name>
<organism evidence="3 4">
    <name type="scientific">Tistrella bauzanensis</name>
    <dbReference type="NCBI Taxonomy" id="657419"/>
    <lineage>
        <taxon>Bacteria</taxon>
        <taxon>Pseudomonadati</taxon>
        <taxon>Pseudomonadota</taxon>
        <taxon>Alphaproteobacteria</taxon>
        <taxon>Geminicoccales</taxon>
        <taxon>Geminicoccaceae</taxon>
        <taxon>Tistrella</taxon>
    </lineage>
</organism>
<accession>A0ABQ1IHR6</accession>
<dbReference type="InterPro" id="IPR016986">
    <property type="entry name" value="UCP031982_abhydr"/>
</dbReference>
<feature type="chain" id="PRO_5046769774" description="Dienelactone hydrolase" evidence="2">
    <location>
        <begin position="31"/>
        <end position="336"/>
    </location>
</feature>
<dbReference type="Proteomes" id="UP000603352">
    <property type="component" value="Unassembled WGS sequence"/>
</dbReference>
<dbReference type="InterPro" id="IPR029058">
    <property type="entry name" value="AB_hydrolase_fold"/>
</dbReference>
<keyword evidence="2" id="KW-0732">Signal</keyword>
<gene>
    <name evidence="3" type="ORF">GCM10011505_24470</name>
</gene>
<reference evidence="4" key="1">
    <citation type="journal article" date="2019" name="Int. J. Syst. Evol. Microbiol.">
        <title>The Global Catalogue of Microorganisms (GCM) 10K type strain sequencing project: providing services to taxonomists for standard genome sequencing and annotation.</title>
        <authorList>
            <consortium name="The Broad Institute Genomics Platform"/>
            <consortium name="The Broad Institute Genome Sequencing Center for Infectious Disease"/>
            <person name="Wu L."/>
            <person name="Ma J."/>
        </authorList>
    </citation>
    <scope>NUCLEOTIDE SEQUENCE [LARGE SCALE GENOMIC DNA]</scope>
    <source>
        <strain evidence="4">CGMCC 1.10188</strain>
    </source>
</reference>
<evidence type="ECO:0000313" key="4">
    <source>
        <dbReference type="Proteomes" id="UP000603352"/>
    </source>
</evidence>
<dbReference type="EMBL" id="BMDZ01000026">
    <property type="protein sequence ID" value="GGB42164.1"/>
    <property type="molecule type" value="Genomic_DNA"/>
</dbReference>
<evidence type="ECO:0000256" key="1">
    <source>
        <dbReference type="ARBA" id="ARBA00022801"/>
    </source>
</evidence>
<feature type="signal peptide" evidence="2">
    <location>
        <begin position="1"/>
        <end position="30"/>
    </location>
</feature>
<dbReference type="InterPro" id="IPR050261">
    <property type="entry name" value="FrsA_esterase"/>
</dbReference>
<proteinExistence type="predicted"/>
<protein>
    <recommendedName>
        <fullName evidence="5">Dienelactone hydrolase</fullName>
    </recommendedName>
</protein>